<protein>
    <recommendedName>
        <fullName evidence="4 5">Flagellar hook-basal body complex protein FliE</fullName>
    </recommendedName>
</protein>
<evidence type="ECO:0000256" key="5">
    <source>
        <dbReference type="NCBIfam" id="TIGR00205"/>
    </source>
</evidence>
<comment type="subcellular location">
    <subcellularLocation>
        <location evidence="1 4">Bacterial flagellum basal body</location>
    </subcellularLocation>
</comment>
<proteinExistence type="inferred from homology"/>
<dbReference type="HAMAP" id="MF_00724">
    <property type="entry name" value="FliE"/>
    <property type="match status" value="1"/>
</dbReference>
<dbReference type="PANTHER" id="PTHR34653">
    <property type="match status" value="1"/>
</dbReference>
<dbReference type="NCBIfam" id="TIGR00205">
    <property type="entry name" value="fliE"/>
    <property type="match status" value="1"/>
</dbReference>
<keyword evidence="6" id="KW-0969">Cilium</keyword>
<evidence type="ECO:0000256" key="3">
    <source>
        <dbReference type="ARBA" id="ARBA00023143"/>
    </source>
</evidence>
<accession>A0A2C6MI04</accession>
<evidence type="ECO:0000256" key="1">
    <source>
        <dbReference type="ARBA" id="ARBA00004117"/>
    </source>
</evidence>
<organism evidence="6 7">
    <name type="scientific">Desulforamulus profundi</name>
    <dbReference type="NCBI Taxonomy" id="1383067"/>
    <lineage>
        <taxon>Bacteria</taxon>
        <taxon>Bacillati</taxon>
        <taxon>Bacillota</taxon>
        <taxon>Clostridia</taxon>
        <taxon>Eubacteriales</taxon>
        <taxon>Peptococcaceae</taxon>
        <taxon>Desulforamulus</taxon>
    </lineage>
</organism>
<dbReference type="GO" id="GO:0009425">
    <property type="term" value="C:bacterial-type flagellum basal body"/>
    <property type="evidence" value="ECO:0007669"/>
    <property type="project" value="UniProtKB-SubCell"/>
</dbReference>
<sequence>MKIVPQAVPLQIPETVSKIKYAEDAGFGGLLNKAIDKLNQTEIKADEVTQRFLVGEIQDIHQVTIALQEAKLTMQLAVEVRNKIVEAYQEISRMQL</sequence>
<keyword evidence="6" id="KW-0282">Flagellum</keyword>
<dbReference type="RefSeq" id="WP_099082529.1">
    <property type="nucleotide sequence ID" value="NZ_AWQQ01000037.1"/>
</dbReference>
<keyword evidence="6" id="KW-0966">Cell projection</keyword>
<dbReference type="AlphaFoldDB" id="A0A2C6MI04"/>
<dbReference type="GO" id="GO:0005198">
    <property type="term" value="F:structural molecule activity"/>
    <property type="evidence" value="ECO:0007669"/>
    <property type="project" value="UniProtKB-UniRule"/>
</dbReference>
<dbReference type="OrthoDB" id="9812413at2"/>
<dbReference type="PANTHER" id="PTHR34653:SF1">
    <property type="entry name" value="FLAGELLAR HOOK-BASAL BODY COMPLEX PROTEIN FLIE"/>
    <property type="match status" value="1"/>
</dbReference>
<dbReference type="Proteomes" id="UP000222564">
    <property type="component" value="Unassembled WGS sequence"/>
</dbReference>
<dbReference type="InterPro" id="IPR001624">
    <property type="entry name" value="FliE"/>
</dbReference>
<evidence type="ECO:0000256" key="4">
    <source>
        <dbReference type="HAMAP-Rule" id="MF_00724"/>
    </source>
</evidence>
<keyword evidence="3 4" id="KW-0975">Bacterial flagellum</keyword>
<evidence type="ECO:0000313" key="6">
    <source>
        <dbReference type="EMBL" id="PHJ39056.1"/>
    </source>
</evidence>
<comment type="similarity">
    <text evidence="2 4">Belongs to the FliE family.</text>
</comment>
<evidence type="ECO:0000313" key="7">
    <source>
        <dbReference type="Proteomes" id="UP000222564"/>
    </source>
</evidence>
<keyword evidence="7" id="KW-1185">Reference proteome</keyword>
<dbReference type="Pfam" id="PF02049">
    <property type="entry name" value="FliE"/>
    <property type="match status" value="1"/>
</dbReference>
<dbReference type="EMBL" id="AWQQ01000037">
    <property type="protein sequence ID" value="PHJ39056.1"/>
    <property type="molecule type" value="Genomic_DNA"/>
</dbReference>
<reference evidence="6 7" key="1">
    <citation type="submission" date="2013-09" db="EMBL/GenBank/DDBJ databases">
        <title>Biodegradation of hydrocarbons in the deep terrestrial subsurface : characterization of a microbial consortium composed of two Desulfotomaculum species originating from a deep geological formation.</title>
        <authorList>
            <person name="Aullo T."/>
            <person name="Berlendis S."/>
            <person name="Lascourreges J.-F."/>
            <person name="Dessort D."/>
            <person name="Saint-Laurent S."/>
            <person name="Schraauwers B."/>
            <person name="Mas J."/>
            <person name="Magot M."/>
            <person name="Ranchou-Peyruse A."/>
        </authorList>
    </citation>
    <scope>NUCLEOTIDE SEQUENCE [LARGE SCALE GENOMIC DNA]</scope>
    <source>
        <strain evidence="6 7">Bs107</strain>
    </source>
</reference>
<dbReference type="GO" id="GO:0003774">
    <property type="term" value="F:cytoskeletal motor activity"/>
    <property type="evidence" value="ECO:0007669"/>
    <property type="project" value="InterPro"/>
</dbReference>
<comment type="caution">
    <text evidence="6">The sequence shown here is derived from an EMBL/GenBank/DDBJ whole genome shotgun (WGS) entry which is preliminary data.</text>
</comment>
<dbReference type="PRINTS" id="PR01006">
    <property type="entry name" value="FLGHOOKFLIE"/>
</dbReference>
<dbReference type="GO" id="GO:0071973">
    <property type="term" value="P:bacterial-type flagellum-dependent cell motility"/>
    <property type="evidence" value="ECO:0007669"/>
    <property type="project" value="InterPro"/>
</dbReference>
<evidence type="ECO:0000256" key="2">
    <source>
        <dbReference type="ARBA" id="ARBA00009272"/>
    </source>
</evidence>
<gene>
    <name evidence="4" type="primary">fliE</name>
    <name evidence="6" type="ORF">P378_06170</name>
</gene>
<name>A0A2C6MI04_9FIRM</name>